<protein>
    <submittedName>
        <fullName evidence="4">TetR family transcriptional regulator</fullName>
    </submittedName>
</protein>
<evidence type="ECO:0000313" key="4">
    <source>
        <dbReference type="EMBL" id="NMM93187.1"/>
    </source>
</evidence>
<dbReference type="InterPro" id="IPR009057">
    <property type="entry name" value="Homeodomain-like_sf"/>
</dbReference>
<evidence type="ECO:0000259" key="3">
    <source>
        <dbReference type="PROSITE" id="PS50977"/>
    </source>
</evidence>
<reference evidence="4 5" key="1">
    <citation type="submission" date="2020-02" db="EMBL/GenBank/DDBJ databases">
        <title>Characterization of phylogenetic diversity of novel bifidobacterial species isolated in Czech ZOOs.</title>
        <authorList>
            <person name="Lugli G.A."/>
            <person name="Vera N.B."/>
            <person name="Ventura M."/>
        </authorList>
    </citation>
    <scope>NUCLEOTIDE SEQUENCE [LARGE SCALE GENOMIC DNA]</scope>
    <source>
        <strain evidence="4 5">DSM 109957</strain>
    </source>
</reference>
<sequence length="167" mass="19760">MDLRTRYTLDAIDKAFFQLLRKQPLETITVSQICKLAQINRSTFYRYYGGAHDLVEHCIDDVLDSVRGDLQSNADDMRACFCLIFTTLHKHRDLFALLREQGALRDLSAYFFRYFSTLSEQNHSTLRHYFLYYGFVGVFRYWLERGMMESPEEIAAEAYDLYRKLSS</sequence>
<feature type="domain" description="HTH tetR-type" evidence="3">
    <location>
        <begin position="6"/>
        <end position="66"/>
    </location>
</feature>
<dbReference type="PROSITE" id="PS50977">
    <property type="entry name" value="HTH_TETR_2"/>
    <property type="match status" value="1"/>
</dbReference>
<dbReference type="PANTHER" id="PTHR43479">
    <property type="entry name" value="ACREF/ENVCD OPERON REPRESSOR-RELATED"/>
    <property type="match status" value="1"/>
</dbReference>
<accession>A0A7Y0EN24</accession>
<organism evidence="4 5">
    <name type="scientific">Bifidobacterium oedipodis</name>
    <dbReference type="NCBI Taxonomy" id="2675322"/>
    <lineage>
        <taxon>Bacteria</taxon>
        <taxon>Bacillati</taxon>
        <taxon>Actinomycetota</taxon>
        <taxon>Actinomycetes</taxon>
        <taxon>Bifidobacteriales</taxon>
        <taxon>Bifidobacteriaceae</taxon>
        <taxon>Bifidobacterium</taxon>
    </lineage>
</organism>
<comment type="caution">
    <text evidence="4">The sequence shown here is derived from an EMBL/GenBank/DDBJ whole genome shotgun (WGS) entry which is preliminary data.</text>
</comment>
<dbReference type="InterPro" id="IPR039532">
    <property type="entry name" value="TetR_C_Firmicutes"/>
</dbReference>
<dbReference type="RefSeq" id="WP_169171226.1">
    <property type="nucleotide sequence ID" value="NZ_JAAIII010000001.1"/>
</dbReference>
<name>A0A7Y0EN24_9BIFI</name>
<dbReference type="PANTHER" id="PTHR43479:SF7">
    <property type="entry name" value="TETR-FAMILY TRANSCRIPTIONAL REGULATOR"/>
    <property type="match status" value="1"/>
</dbReference>
<dbReference type="SUPFAM" id="SSF46689">
    <property type="entry name" value="Homeodomain-like"/>
    <property type="match status" value="1"/>
</dbReference>
<keyword evidence="5" id="KW-1185">Reference proteome</keyword>
<gene>
    <name evidence="4" type="ORF">G1C95_0372</name>
</gene>
<evidence type="ECO:0000313" key="5">
    <source>
        <dbReference type="Proteomes" id="UP000532194"/>
    </source>
</evidence>
<dbReference type="GO" id="GO:0003677">
    <property type="term" value="F:DNA binding"/>
    <property type="evidence" value="ECO:0007669"/>
    <property type="project" value="UniProtKB-UniRule"/>
</dbReference>
<feature type="DNA-binding region" description="H-T-H motif" evidence="2">
    <location>
        <begin position="29"/>
        <end position="48"/>
    </location>
</feature>
<proteinExistence type="predicted"/>
<dbReference type="Pfam" id="PF14278">
    <property type="entry name" value="TetR_C_8"/>
    <property type="match status" value="1"/>
</dbReference>
<evidence type="ECO:0000256" key="2">
    <source>
        <dbReference type="PROSITE-ProRule" id="PRU00335"/>
    </source>
</evidence>
<dbReference type="InterPro" id="IPR050624">
    <property type="entry name" value="HTH-type_Tx_Regulator"/>
</dbReference>
<evidence type="ECO:0000256" key="1">
    <source>
        <dbReference type="ARBA" id="ARBA00023125"/>
    </source>
</evidence>
<dbReference type="EMBL" id="JAAIII010000001">
    <property type="protein sequence ID" value="NMM93187.1"/>
    <property type="molecule type" value="Genomic_DNA"/>
</dbReference>
<dbReference type="Gene3D" id="1.10.357.10">
    <property type="entry name" value="Tetracycline Repressor, domain 2"/>
    <property type="match status" value="1"/>
</dbReference>
<keyword evidence="1 2" id="KW-0238">DNA-binding</keyword>
<dbReference type="Proteomes" id="UP000532194">
    <property type="component" value="Unassembled WGS sequence"/>
</dbReference>
<dbReference type="AlphaFoldDB" id="A0A7Y0EN24"/>
<dbReference type="InterPro" id="IPR001647">
    <property type="entry name" value="HTH_TetR"/>
</dbReference>